<dbReference type="Proteomes" id="UP000291236">
    <property type="component" value="Chromosome"/>
</dbReference>
<evidence type="ECO:0000256" key="1">
    <source>
        <dbReference type="SAM" id="SignalP"/>
    </source>
</evidence>
<accession>A0A4P2VYX4</accession>
<dbReference type="EMBL" id="AP019368">
    <property type="protein sequence ID" value="BBH54142.1"/>
    <property type="molecule type" value="Genomic_DNA"/>
</dbReference>
<keyword evidence="3" id="KW-1185">Reference proteome</keyword>
<proteinExistence type="predicted"/>
<keyword evidence="1" id="KW-0732">Signal</keyword>
<evidence type="ECO:0000313" key="3">
    <source>
        <dbReference type="Proteomes" id="UP000291236"/>
    </source>
</evidence>
<dbReference type="RefSeq" id="WP_130611333.1">
    <property type="nucleotide sequence ID" value="NZ_AP019368.1"/>
</dbReference>
<feature type="chain" id="PRO_5020376764" evidence="1">
    <location>
        <begin position="19"/>
        <end position="164"/>
    </location>
</feature>
<dbReference type="NCBIfam" id="NF041384">
    <property type="entry name" value="YHS_seleno_dom"/>
    <property type="match status" value="1"/>
</dbReference>
<dbReference type="KEGG" id="sbf:JCM31447_26000"/>
<dbReference type="OrthoDB" id="344729at2"/>
<evidence type="ECO:0000313" key="2">
    <source>
        <dbReference type="EMBL" id="BBH54142.1"/>
    </source>
</evidence>
<sequence length="164" mass="18769">MKIFIIIILSAFNSISYAESTANLEKNSAANLEESLTANIKDGVILKGYDPVSYFKGSKPIKGKPEIKVNINGITYLFSTSENKIEFLKNPKKYTPEYEGWCATAVADGYKFDIHPENYKITNDRLFLFYKGWRGNAKTDWLKDEPGQIKKADENWPKVRNEKE</sequence>
<reference evidence="2 3" key="1">
    <citation type="submission" date="2018-12" db="EMBL/GenBank/DDBJ databases">
        <title>Rubrispira sanarue gen. nov., sp., nov., a member of the order Silvanigrellales, isolated from a brackish lake in Hamamatsu Japan.</title>
        <authorList>
            <person name="Maejima Y."/>
            <person name="Iino T."/>
            <person name="Muraguchi Y."/>
            <person name="Fukuda K."/>
            <person name="Nojiri H."/>
            <person name="Ohkuma M."/>
            <person name="Moriuchi R."/>
            <person name="Dohra H."/>
            <person name="Kimbara K."/>
            <person name="Shintani M."/>
        </authorList>
    </citation>
    <scope>NUCLEOTIDE SEQUENCE [LARGE SCALE GENOMIC DNA]</scope>
    <source>
        <strain evidence="2 3">RF1110005</strain>
    </source>
</reference>
<gene>
    <name evidence="2" type="ORF">JCM31447_26000</name>
</gene>
<feature type="signal peptide" evidence="1">
    <location>
        <begin position="1"/>
        <end position="18"/>
    </location>
</feature>
<organism evidence="2 3">
    <name type="scientific">Fluviispira sanaruensis</name>
    <dbReference type="NCBI Taxonomy" id="2493639"/>
    <lineage>
        <taxon>Bacteria</taxon>
        <taxon>Pseudomonadati</taxon>
        <taxon>Bdellovibrionota</taxon>
        <taxon>Oligoflexia</taxon>
        <taxon>Silvanigrellales</taxon>
        <taxon>Silvanigrellaceae</taxon>
        <taxon>Fluviispira</taxon>
    </lineage>
</organism>
<protein>
    <submittedName>
        <fullName evidence="2">YHS domain protein</fullName>
    </submittedName>
</protein>
<dbReference type="AlphaFoldDB" id="A0A4P2VYX4"/>
<name>A0A4P2VYX4_FLUSA</name>